<gene>
    <name evidence="1" type="ORF">PLOB_00025726</name>
</gene>
<reference evidence="1 2" key="1">
    <citation type="submission" date="2022-05" db="EMBL/GenBank/DDBJ databases">
        <authorList>
            <consortium name="Genoscope - CEA"/>
            <person name="William W."/>
        </authorList>
    </citation>
    <scope>NUCLEOTIDE SEQUENCE [LARGE SCALE GENOMIC DNA]</scope>
</reference>
<evidence type="ECO:0000313" key="1">
    <source>
        <dbReference type="EMBL" id="CAH3181593.1"/>
    </source>
</evidence>
<protein>
    <submittedName>
        <fullName evidence="1">Uncharacterized protein</fullName>
    </submittedName>
</protein>
<comment type="caution">
    <text evidence="1">The sequence shown here is derived from an EMBL/GenBank/DDBJ whole genome shotgun (WGS) entry which is preliminary data.</text>
</comment>
<keyword evidence="2" id="KW-1185">Reference proteome</keyword>
<sequence length="198" mass="22216">MEFLFVGSRQQLSKVQLESVTVQDSEISVRNLVACLMGIHVSKVCSKALRDLYSIRPIRKYLSEDATKVLVHAIVTSRFLAAAAARIVCLVPKFSHHTPAFIIYIGYQCPSASSATRPPSSRWCWPCLPKEVSKIQGKWSLQFKIQCQLRIKGPQNKVRDAWGQGLFALVGPLLWNTLPSAIRSIWSVQGFKQALKTF</sequence>
<accession>A0ABN8RVV8</accession>
<name>A0ABN8RVV8_9CNID</name>
<evidence type="ECO:0000313" key="2">
    <source>
        <dbReference type="Proteomes" id="UP001159405"/>
    </source>
</evidence>
<proteinExistence type="predicted"/>
<dbReference type="EMBL" id="CALNXK010000301">
    <property type="protein sequence ID" value="CAH3181593.1"/>
    <property type="molecule type" value="Genomic_DNA"/>
</dbReference>
<dbReference type="Proteomes" id="UP001159405">
    <property type="component" value="Unassembled WGS sequence"/>
</dbReference>
<organism evidence="1 2">
    <name type="scientific">Porites lobata</name>
    <dbReference type="NCBI Taxonomy" id="104759"/>
    <lineage>
        <taxon>Eukaryota</taxon>
        <taxon>Metazoa</taxon>
        <taxon>Cnidaria</taxon>
        <taxon>Anthozoa</taxon>
        <taxon>Hexacorallia</taxon>
        <taxon>Scleractinia</taxon>
        <taxon>Fungiina</taxon>
        <taxon>Poritidae</taxon>
        <taxon>Porites</taxon>
    </lineage>
</organism>